<evidence type="ECO:0000313" key="2">
    <source>
        <dbReference type="Proteomes" id="UP000054770"/>
    </source>
</evidence>
<dbReference type="RefSeq" id="WP_235028599.1">
    <property type="nucleotide sequence ID" value="NZ_FCON02000111.1"/>
</dbReference>
<name>A0A158KMY1_9BURK</name>
<dbReference type="AlphaFoldDB" id="A0A158KMY1"/>
<dbReference type="Proteomes" id="UP000054770">
    <property type="component" value="Unassembled WGS sequence"/>
</dbReference>
<sequence length="374" mass="41076">MKLARHEDPSGSVSNLASLVVRTVFVWLGMCTICGCTSLGPTTVVADRFDYSTAIADSWKQQTVMNVVKLRYMDMPVFVDVASVVSGYSLQTGVSINGTLSTDKAIQGNFLAGGVQGVYTDRPTITYTPATGQEFLRGLLEPIDPKNIFFMLQSGYAADFLLGMTVESLNGVRNRSTAAGMMREADPDFLRAIALLHDVQAAGAVAMRVEVDKTKDSIAVVLFRSEDMPADIVEKVAEIRRLLKLPAGAQKLTLRYSPARGADDELTVNSRSMMQIMLAFSSYIDVPEEHLKDHSALPAVAQSAAEMQQGFPRIRSSKERPTDPYVAVHYRGYWFWIDQGDLRTKRALNAVMFFFTLANTGSKQPLPLVTIPAQ</sequence>
<comment type="caution">
    <text evidence="1">The sequence shown here is derived from an EMBL/GenBank/DDBJ whole genome shotgun (WGS) entry which is preliminary data.</text>
</comment>
<accession>A0A158KMY1</accession>
<proteinExistence type="predicted"/>
<protein>
    <submittedName>
        <fullName evidence="1">Uncharacterized protein</fullName>
    </submittedName>
</protein>
<gene>
    <name evidence="1" type="ORF">AWB68_06314</name>
</gene>
<reference evidence="1" key="1">
    <citation type="submission" date="2016-01" db="EMBL/GenBank/DDBJ databases">
        <authorList>
            <person name="Peeters C."/>
        </authorList>
    </citation>
    <scope>NUCLEOTIDE SEQUENCE [LARGE SCALE GENOMIC DNA]</scope>
    <source>
        <strain evidence="1">LMG 22940</strain>
    </source>
</reference>
<evidence type="ECO:0000313" key="1">
    <source>
        <dbReference type="EMBL" id="SAL81920.1"/>
    </source>
</evidence>
<dbReference type="EMBL" id="FCON02000111">
    <property type="protein sequence ID" value="SAL81920.1"/>
    <property type="molecule type" value="Genomic_DNA"/>
</dbReference>
<keyword evidence="2" id="KW-1185">Reference proteome</keyword>
<organism evidence="1 2">
    <name type="scientific">Caballeronia choica</name>
    <dbReference type="NCBI Taxonomy" id="326476"/>
    <lineage>
        <taxon>Bacteria</taxon>
        <taxon>Pseudomonadati</taxon>
        <taxon>Pseudomonadota</taxon>
        <taxon>Betaproteobacteria</taxon>
        <taxon>Burkholderiales</taxon>
        <taxon>Burkholderiaceae</taxon>
        <taxon>Caballeronia</taxon>
    </lineage>
</organism>